<evidence type="ECO:0000256" key="2">
    <source>
        <dbReference type="ARBA" id="ARBA00023125"/>
    </source>
</evidence>
<reference evidence="6" key="1">
    <citation type="submission" date="2019-11" db="EMBL/GenBank/DDBJ databases">
        <authorList>
            <person name="Feng L."/>
        </authorList>
    </citation>
    <scope>NUCLEOTIDE SEQUENCE</scope>
    <source>
        <strain evidence="6">IbartlettiiLFYP30</strain>
    </source>
</reference>
<dbReference type="Pfam" id="PF00027">
    <property type="entry name" value="cNMP_binding"/>
    <property type="match status" value="1"/>
</dbReference>
<dbReference type="InterPro" id="IPR018490">
    <property type="entry name" value="cNMP-bd_dom_sf"/>
</dbReference>
<dbReference type="Gene3D" id="2.60.120.10">
    <property type="entry name" value="Jelly Rolls"/>
    <property type="match status" value="1"/>
</dbReference>
<sequence length="224" mass="25950">MYFSEKEINKLKEFTLFCDFNNDELKHLLECSGAFYKSVKKNDPIYFQNDKLTFLGIILNGSVRIEKIDLDGNNSYIIDLYEGNVFGEFLILDKPNISPYNYISSNNSIILCLPFHGKYRTNKCQHVCSCRSKFRDNLLNQISNNNFDISSKVYIMSQKTLRGKILAFLNTQIQLKNSNTIKLNITKSKLAEYLGVNRSALTRELSNMKSEKIIDFDKNIFTIL</sequence>
<evidence type="ECO:0000259" key="4">
    <source>
        <dbReference type="PROSITE" id="PS50042"/>
    </source>
</evidence>
<accession>A0A6N3CB65</accession>
<proteinExistence type="predicted"/>
<keyword evidence="2" id="KW-0238">DNA-binding</keyword>
<dbReference type="GO" id="GO:0003677">
    <property type="term" value="F:DNA binding"/>
    <property type="evidence" value="ECO:0007669"/>
    <property type="project" value="UniProtKB-KW"/>
</dbReference>
<keyword evidence="3" id="KW-0804">Transcription</keyword>
<dbReference type="InterPro" id="IPR000595">
    <property type="entry name" value="cNMP-bd_dom"/>
</dbReference>
<evidence type="ECO:0000313" key="6">
    <source>
        <dbReference type="EMBL" id="VYU10273.1"/>
    </source>
</evidence>
<dbReference type="InterPro" id="IPR012318">
    <property type="entry name" value="HTH_CRP"/>
</dbReference>
<dbReference type="Pfam" id="PF13545">
    <property type="entry name" value="HTH_Crp_2"/>
    <property type="match status" value="1"/>
</dbReference>
<evidence type="ECO:0000256" key="1">
    <source>
        <dbReference type="ARBA" id="ARBA00023015"/>
    </source>
</evidence>
<evidence type="ECO:0000256" key="3">
    <source>
        <dbReference type="ARBA" id="ARBA00023163"/>
    </source>
</evidence>
<organism evidence="6">
    <name type="scientific">Intestinibacter bartlettii</name>
    <dbReference type="NCBI Taxonomy" id="261299"/>
    <lineage>
        <taxon>Bacteria</taxon>
        <taxon>Bacillati</taxon>
        <taxon>Bacillota</taxon>
        <taxon>Clostridia</taxon>
        <taxon>Peptostreptococcales</taxon>
        <taxon>Peptostreptococcaceae</taxon>
        <taxon>Intestinibacter</taxon>
    </lineage>
</organism>
<dbReference type="AlphaFoldDB" id="A0A6N3CB65"/>
<dbReference type="GO" id="GO:0005829">
    <property type="term" value="C:cytosol"/>
    <property type="evidence" value="ECO:0007669"/>
    <property type="project" value="TreeGrafter"/>
</dbReference>
<name>A0A6N3CB65_9FIRM</name>
<dbReference type="CDD" id="cd00038">
    <property type="entry name" value="CAP_ED"/>
    <property type="match status" value="1"/>
</dbReference>
<dbReference type="RefSeq" id="WP_024036994.1">
    <property type="nucleotide sequence ID" value="NZ_CACRUE010000026.1"/>
</dbReference>
<feature type="domain" description="Cyclic nucleotide-binding" evidence="4">
    <location>
        <begin position="16"/>
        <end position="92"/>
    </location>
</feature>
<dbReference type="GO" id="GO:0003700">
    <property type="term" value="F:DNA-binding transcription factor activity"/>
    <property type="evidence" value="ECO:0007669"/>
    <property type="project" value="TreeGrafter"/>
</dbReference>
<dbReference type="InterPro" id="IPR036390">
    <property type="entry name" value="WH_DNA-bd_sf"/>
</dbReference>
<dbReference type="PROSITE" id="PS51063">
    <property type="entry name" value="HTH_CRP_2"/>
    <property type="match status" value="1"/>
</dbReference>
<dbReference type="PANTHER" id="PTHR24567">
    <property type="entry name" value="CRP FAMILY TRANSCRIPTIONAL REGULATORY PROTEIN"/>
    <property type="match status" value="1"/>
</dbReference>
<feature type="domain" description="HTH crp-type" evidence="5">
    <location>
        <begin position="159"/>
        <end position="224"/>
    </location>
</feature>
<dbReference type="SUPFAM" id="SSF51206">
    <property type="entry name" value="cAMP-binding domain-like"/>
    <property type="match status" value="1"/>
</dbReference>
<gene>
    <name evidence="6" type="ORF">IBLFYP30_01743</name>
</gene>
<dbReference type="PROSITE" id="PS50042">
    <property type="entry name" value="CNMP_BINDING_3"/>
    <property type="match status" value="1"/>
</dbReference>
<evidence type="ECO:0000259" key="5">
    <source>
        <dbReference type="PROSITE" id="PS51063"/>
    </source>
</evidence>
<dbReference type="InterPro" id="IPR050397">
    <property type="entry name" value="Env_Response_Regulators"/>
</dbReference>
<dbReference type="InterPro" id="IPR014710">
    <property type="entry name" value="RmlC-like_jellyroll"/>
</dbReference>
<keyword evidence="1" id="KW-0805">Transcription regulation</keyword>
<dbReference type="EMBL" id="CACRUE010000026">
    <property type="protein sequence ID" value="VYU10273.1"/>
    <property type="molecule type" value="Genomic_DNA"/>
</dbReference>
<dbReference type="PANTHER" id="PTHR24567:SF58">
    <property type="entry name" value="CYCLIC AMP-BINDING REGULATORY PROTEIN"/>
    <property type="match status" value="1"/>
</dbReference>
<protein>
    <submittedName>
        <fullName evidence="6">Transcriptional activator FtrB</fullName>
    </submittedName>
</protein>
<dbReference type="SUPFAM" id="SSF46785">
    <property type="entry name" value="Winged helix' DNA-binding domain"/>
    <property type="match status" value="1"/>
</dbReference>